<accession>A0A3D3RGR4</accession>
<dbReference type="InterPro" id="IPR014914">
    <property type="entry name" value="RES_dom"/>
</dbReference>
<evidence type="ECO:0000313" key="2">
    <source>
        <dbReference type="EMBL" id="HCO27258.1"/>
    </source>
</evidence>
<dbReference type="Proteomes" id="UP000263642">
    <property type="component" value="Unassembled WGS sequence"/>
</dbReference>
<evidence type="ECO:0000313" key="3">
    <source>
        <dbReference type="Proteomes" id="UP000263642"/>
    </source>
</evidence>
<proteinExistence type="predicted"/>
<reference evidence="2 3" key="1">
    <citation type="journal article" date="2018" name="Nat. Biotechnol.">
        <title>A standardized bacterial taxonomy based on genome phylogeny substantially revises the tree of life.</title>
        <authorList>
            <person name="Parks D.H."/>
            <person name="Chuvochina M."/>
            <person name="Waite D.W."/>
            <person name="Rinke C."/>
            <person name="Skarshewski A."/>
            <person name="Chaumeil P.A."/>
            <person name="Hugenholtz P."/>
        </authorList>
    </citation>
    <scope>NUCLEOTIDE SEQUENCE [LARGE SCALE GENOMIC DNA]</scope>
    <source>
        <strain evidence="2">UBA9375</strain>
    </source>
</reference>
<evidence type="ECO:0000259" key="1">
    <source>
        <dbReference type="SMART" id="SM00953"/>
    </source>
</evidence>
<comment type="caution">
    <text evidence="2">The sequence shown here is derived from an EMBL/GenBank/DDBJ whole genome shotgun (WGS) entry which is preliminary data.</text>
</comment>
<dbReference type="SMART" id="SM00953">
    <property type="entry name" value="RES"/>
    <property type="match status" value="1"/>
</dbReference>
<name>A0A3D3RGR4_9PLAN</name>
<protein>
    <recommendedName>
        <fullName evidence="1">RES domain-containing protein</fullName>
    </recommendedName>
</protein>
<dbReference type="AlphaFoldDB" id="A0A3D3RGR4"/>
<dbReference type="EMBL" id="DQAY01000194">
    <property type="protein sequence ID" value="HCO27258.1"/>
    <property type="molecule type" value="Genomic_DNA"/>
</dbReference>
<organism evidence="2 3">
    <name type="scientific">Gimesia maris</name>
    <dbReference type="NCBI Taxonomy" id="122"/>
    <lineage>
        <taxon>Bacteria</taxon>
        <taxon>Pseudomonadati</taxon>
        <taxon>Planctomycetota</taxon>
        <taxon>Planctomycetia</taxon>
        <taxon>Planctomycetales</taxon>
        <taxon>Planctomycetaceae</taxon>
        <taxon>Gimesia</taxon>
    </lineage>
</organism>
<sequence length="163" mass="18262">MRIKRISLSGNGASYFGGRWNTQSLRAIYGSLSVQTAVSESYQTFNKFGFDKQSIRPRVIAGFEFKVKSLLDLTDASIRRKLGFSLTELLEEDWQAIQDQGEESWTQAIGRGAYQSGFQGLLVPSARTRRGQNVVIFPDSIVSPSYIKLIAEDDLPPHPSDWP</sequence>
<dbReference type="Pfam" id="PF08808">
    <property type="entry name" value="RES"/>
    <property type="match status" value="1"/>
</dbReference>
<feature type="domain" description="RES" evidence="1">
    <location>
        <begin position="7"/>
        <end position="153"/>
    </location>
</feature>
<gene>
    <name evidence="2" type="ORF">DIT97_31220</name>
</gene>